<dbReference type="Proteomes" id="UP001234178">
    <property type="component" value="Unassembled WGS sequence"/>
</dbReference>
<dbReference type="EMBL" id="JAOYFB010000038">
    <property type="protein sequence ID" value="KAK4027470.1"/>
    <property type="molecule type" value="Genomic_DNA"/>
</dbReference>
<accession>A0ABR0AQW5</accession>
<name>A0ABR0AQW5_9CRUS</name>
<evidence type="ECO:0000313" key="2">
    <source>
        <dbReference type="Proteomes" id="UP001234178"/>
    </source>
</evidence>
<keyword evidence="2" id="KW-1185">Reference proteome</keyword>
<protein>
    <submittedName>
        <fullName evidence="1">Uncharacterized protein</fullName>
    </submittedName>
</protein>
<comment type="caution">
    <text evidence="1">The sequence shown here is derived from an EMBL/GenBank/DDBJ whole genome shotgun (WGS) entry which is preliminary data.</text>
</comment>
<gene>
    <name evidence="1" type="ORF">OUZ56_016517</name>
</gene>
<organism evidence="1 2">
    <name type="scientific">Daphnia magna</name>
    <dbReference type="NCBI Taxonomy" id="35525"/>
    <lineage>
        <taxon>Eukaryota</taxon>
        <taxon>Metazoa</taxon>
        <taxon>Ecdysozoa</taxon>
        <taxon>Arthropoda</taxon>
        <taxon>Crustacea</taxon>
        <taxon>Branchiopoda</taxon>
        <taxon>Diplostraca</taxon>
        <taxon>Cladocera</taxon>
        <taxon>Anomopoda</taxon>
        <taxon>Daphniidae</taxon>
        <taxon>Daphnia</taxon>
    </lineage>
</organism>
<sequence>MREAAYEAGLGYERLPHQVLISLKPEAASLFCRQLKRQQLKTEKPAELHLTPASLGKPRPLKPWNRSAHRESMYVDAVQGSNSDFLTLLSVFFLPLLSTVNFQSQSRIFNSLLSPKK</sequence>
<proteinExistence type="predicted"/>
<evidence type="ECO:0000313" key="1">
    <source>
        <dbReference type="EMBL" id="KAK4027470.1"/>
    </source>
</evidence>
<reference evidence="1 2" key="1">
    <citation type="journal article" date="2023" name="Nucleic Acids Res.">
        <title>The hologenome of Daphnia magna reveals possible DNA methylation and microbiome-mediated evolution of the host genome.</title>
        <authorList>
            <person name="Chaturvedi A."/>
            <person name="Li X."/>
            <person name="Dhandapani V."/>
            <person name="Marshall H."/>
            <person name="Kissane S."/>
            <person name="Cuenca-Cambronero M."/>
            <person name="Asole G."/>
            <person name="Calvet F."/>
            <person name="Ruiz-Romero M."/>
            <person name="Marangio P."/>
            <person name="Guigo R."/>
            <person name="Rago D."/>
            <person name="Mirbahai L."/>
            <person name="Eastwood N."/>
            <person name="Colbourne J.K."/>
            <person name="Zhou J."/>
            <person name="Mallon E."/>
            <person name="Orsini L."/>
        </authorList>
    </citation>
    <scope>NUCLEOTIDE SEQUENCE [LARGE SCALE GENOMIC DNA]</scope>
    <source>
        <strain evidence="1">LRV0_1</strain>
    </source>
</reference>